<reference evidence="2 3" key="4">
    <citation type="journal article" date="2011" name="BMC Genomics">
        <title>RNA-Seq improves annotation of protein-coding genes in the cucumber genome.</title>
        <authorList>
            <person name="Li Z."/>
            <person name="Zhang Z."/>
            <person name="Yan P."/>
            <person name="Huang S."/>
            <person name="Fei Z."/>
            <person name="Lin K."/>
        </authorList>
    </citation>
    <scope>NUCLEOTIDE SEQUENCE [LARGE SCALE GENOMIC DNA]</scope>
    <source>
        <strain evidence="3">cv. 9930</strain>
    </source>
</reference>
<dbReference type="Proteomes" id="UP000029981">
    <property type="component" value="Chromosome 7"/>
</dbReference>
<sequence>MIWSYRIIGCDRSLQIFTRHRRQKPIPFCYICNQHLISTMTNKTGTERRPALLFQCSNLPISPPRCVPFKKKKVIRTPPKFVTTHLKIMKGLFKPKIRSPVELVRYAQELLLFIDRNEEVREQKRAEKISELNKTISQMRTILYGEADAEPNPDACSQLTQEFFKEDMFRLFVTCIPKLNSGLRQCATHVLANLQRQQVKSRIIASEYFENNMDIMDILIPGYEDSDIAITYGSIARECIRHQCVAKYVLESEHIRKFFDYIQNPIFYVASDASATFRKLLTRHKSTVAGFFTKNFDWFFKEYNMKLLESTNYITKRQGVKLLGDILLDNSNSAVMVQYVSSLDNMRILMNLLRDPNKAIQRDAFDVFKLFVANKNKPPEITSVLVANRTKLLRFLDDLKPEKANEGFEEDKAEITRQISILESSDPSSSETENCDIEC</sequence>
<dbReference type="GO" id="GO:0043539">
    <property type="term" value="F:protein serine/threonine kinase activator activity"/>
    <property type="evidence" value="ECO:0000318"/>
    <property type="project" value="GO_Central"/>
</dbReference>
<evidence type="ECO:0008006" key="4">
    <source>
        <dbReference type="Google" id="ProtNLM"/>
    </source>
</evidence>
<keyword evidence="3" id="KW-1185">Reference proteome</keyword>
<evidence type="ECO:0000313" key="2">
    <source>
        <dbReference type="EMBL" id="KGN43434.1"/>
    </source>
</evidence>
<dbReference type="PANTHER" id="PTHR10182:SF34">
    <property type="entry name" value="MO25-LIKE PROTEIN"/>
    <property type="match status" value="1"/>
</dbReference>
<dbReference type="EMBL" id="CM002928">
    <property type="protein sequence ID" value="KGN43434.1"/>
    <property type="molecule type" value="Genomic_DNA"/>
</dbReference>
<dbReference type="SUPFAM" id="SSF48371">
    <property type="entry name" value="ARM repeat"/>
    <property type="match status" value="1"/>
</dbReference>
<dbReference type="OMA" id="ETFHVFK"/>
<accession>A0A0A0K378</accession>
<reference evidence="2 3" key="3">
    <citation type="journal article" date="2010" name="BMC Genomics">
        <title>Transcriptome sequencing and comparative analysis of cucumber flowers with different sex types.</title>
        <authorList>
            <person name="Guo S."/>
            <person name="Zheng Y."/>
            <person name="Joung J.G."/>
            <person name="Liu S."/>
            <person name="Zhang Z."/>
            <person name="Crasta O.R."/>
            <person name="Sobral B.W."/>
            <person name="Xu Y."/>
            <person name="Huang S."/>
            <person name="Fei Z."/>
        </authorList>
    </citation>
    <scope>NUCLEOTIDE SEQUENCE [LARGE SCALE GENOMIC DNA]</scope>
    <source>
        <strain evidence="3">cv. 9930</strain>
    </source>
</reference>
<evidence type="ECO:0000313" key="3">
    <source>
        <dbReference type="Proteomes" id="UP000029981"/>
    </source>
</evidence>
<dbReference type="Pfam" id="PF08569">
    <property type="entry name" value="Mo25"/>
    <property type="match status" value="1"/>
</dbReference>
<organism evidence="2 3">
    <name type="scientific">Cucumis sativus</name>
    <name type="common">Cucumber</name>
    <dbReference type="NCBI Taxonomy" id="3659"/>
    <lineage>
        <taxon>Eukaryota</taxon>
        <taxon>Viridiplantae</taxon>
        <taxon>Streptophyta</taxon>
        <taxon>Embryophyta</taxon>
        <taxon>Tracheophyta</taxon>
        <taxon>Spermatophyta</taxon>
        <taxon>Magnoliopsida</taxon>
        <taxon>eudicotyledons</taxon>
        <taxon>Gunneridae</taxon>
        <taxon>Pentapetalae</taxon>
        <taxon>rosids</taxon>
        <taxon>fabids</taxon>
        <taxon>Cucurbitales</taxon>
        <taxon>Cucurbitaceae</taxon>
        <taxon>Benincaseae</taxon>
        <taxon>Cucumis</taxon>
    </lineage>
</organism>
<evidence type="ECO:0000256" key="1">
    <source>
        <dbReference type="ARBA" id="ARBA00011012"/>
    </source>
</evidence>
<proteinExistence type="inferred from homology"/>
<comment type="similarity">
    <text evidence="1">Belongs to the Mo25 family.</text>
</comment>
<dbReference type="Gene3D" id="1.25.10.10">
    <property type="entry name" value="Leucine-rich Repeat Variant"/>
    <property type="match status" value="1"/>
</dbReference>
<dbReference type="Gramene" id="KGN43434">
    <property type="protein sequence ID" value="KGN43434"/>
    <property type="gene ID" value="Csa_7G033420"/>
</dbReference>
<reference evidence="2 3" key="1">
    <citation type="journal article" date="2009" name="Nat. Genet.">
        <title>The genome of the cucumber, Cucumis sativus L.</title>
        <authorList>
            <person name="Huang S."/>
            <person name="Li R."/>
            <person name="Zhang Z."/>
            <person name="Li L."/>
            <person name="Gu X."/>
            <person name="Fan W."/>
            <person name="Lucas W.J."/>
            <person name="Wang X."/>
            <person name="Xie B."/>
            <person name="Ni P."/>
            <person name="Ren Y."/>
            <person name="Zhu H."/>
            <person name="Li J."/>
            <person name="Lin K."/>
            <person name="Jin W."/>
            <person name="Fei Z."/>
            <person name="Li G."/>
            <person name="Staub J."/>
            <person name="Kilian A."/>
            <person name="van der Vossen E.A."/>
            <person name="Wu Y."/>
            <person name="Guo J."/>
            <person name="He J."/>
            <person name="Jia Z."/>
            <person name="Ren Y."/>
            <person name="Tian G."/>
            <person name="Lu Y."/>
            <person name="Ruan J."/>
            <person name="Qian W."/>
            <person name="Wang M."/>
            <person name="Huang Q."/>
            <person name="Li B."/>
            <person name="Xuan Z."/>
            <person name="Cao J."/>
            <person name="Asan"/>
            <person name="Wu Z."/>
            <person name="Zhang J."/>
            <person name="Cai Q."/>
            <person name="Bai Y."/>
            <person name="Zhao B."/>
            <person name="Han Y."/>
            <person name="Li Y."/>
            <person name="Li X."/>
            <person name="Wang S."/>
            <person name="Shi Q."/>
            <person name="Liu S."/>
            <person name="Cho W.K."/>
            <person name="Kim J.Y."/>
            <person name="Xu Y."/>
            <person name="Heller-Uszynska K."/>
            <person name="Miao H."/>
            <person name="Cheng Z."/>
            <person name="Zhang S."/>
            <person name="Wu J."/>
            <person name="Yang Y."/>
            <person name="Kang H."/>
            <person name="Li M."/>
            <person name="Liang H."/>
            <person name="Ren X."/>
            <person name="Shi Z."/>
            <person name="Wen M."/>
            <person name="Jian M."/>
            <person name="Yang H."/>
            <person name="Zhang G."/>
            <person name="Yang Z."/>
            <person name="Chen R."/>
            <person name="Liu S."/>
            <person name="Li J."/>
            <person name="Ma L."/>
            <person name="Liu H."/>
            <person name="Zhou Y."/>
            <person name="Zhao J."/>
            <person name="Fang X."/>
            <person name="Li G."/>
            <person name="Fang L."/>
            <person name="Li Y."/>
            <person name="Liu D."/>
            <person name="Zheng H."/>
            <person name="Zhang Y."/>
            <person name="Qin N."/>
            <person name="Li Z."/>
            <person name="Yang G."/>
            <person name="Yang S."/>
            <person name="Bolund L."/>
            <person name="Kristiansen K."/>
            <person name="Zheng H."/>
            <person name="Li S."/>
            <person name="Zhang X."/>
            <person name="Yang H."/>
            <person name="Wang J."/>
            <person name="Sun R."/>
            <person name="Zhang B."/>
            <person name="Jiang S."/>
            <person name="Wang J."/>
            <person name="Du Y."/>
            <person name="Li S."/>
        </authorList>
    </citation>
    <scope>NUCLEOTIDE SEQUENCE [LARGE SCALE GENOMIC DNA]</scope>
    <source>
        <strain evidence="3">cv. 9930</strain>
    </source>
</reference>
<reference evidence="2 3" key="2">
    <citation type="journal article" date="2009" name="PLoS ONE">
        <title>An integrated genetic and cytogenetic map of the cucumber genome.</title>
        <authorList>
            <person name="Ren Y."/>
            <person name="Zhang Z."/>
            <person name="Liu J."/>
            <person name="Staub J.E."/>
            <person name="Han Y."/>
            <person name="Cheng Z."/>
            <person name="Li X."/>
            <person name="Lu J."/>
            <person name="Miao H."/>
            <person name="Kang H."/>
            <person name="Xie B."/>
            <person name="Gu X."/>
            <person name="Wang X."/>
            <person name="Du Y."/>
            <person name="Jin W."/>
            <person name="Huang S."/>
        </authorList>
    </citation>
    <scope>NUCLEOTIDE SEQUENCE [LARGE SCALE GENOMIC DNA]</scope>
    <source>
        <strain evidence="3">cv. 9930</strain>
    </source>
</reference>
<gene>
    <name evidence="2" type="ORF">Csa_7G033420</name>
</gene>
<name>A0A0A0K378_CUCSA</name>
<dbReference type="InterPro" id="IPR011989">
    <property type="entry name" value="ARM-like"/>
</dbReference>
<protein>
    <recommendedName>
        <fullName evidence="4">MO25-like protein</fullName>
    </recommendedName>
</protein>
<dbReference type="PANTHER" id="PTHR10182">
    <property type="entry name" value="CALCIUM-BINDING PROTEIN 39-RELATED"/>
    <property type="match status" value="1"/>
</dbReference>
<dbReference type="STRING" id="3659.A0A0A0K378"/>
<dbReference type="InterPro" id="IPR016024">
    <property type="entry name" value="ARM-type_fold"/>
</dbReference>
<dbReference type="InterPro" id="IPR013878">
    <property type="entry name" value="Mo25"/>
</dbReference>
<dbReference type="GO" id="GO:0035556">
    <property type="term" value="P:intracellular signal transduction"/>
    <property type="evidence" value="ECO:0000318"/>
    <property type="project" value="GO_Central"/>
</dbReference>
<dbReference type="eggNOG" id="KOG1566">
    <property type="taxonomic scope" value="Eukaryota"/>
</dbReference>
<dbReference type="AlphaFoldDB" id="A0A0A0K378"/>